<dbReference type="EMBL" id="CM044703">
    <property type="protein sequence ID" value="KAI5670217.1"/>
    <property type="molecule type" value="Genomic_DNA"/>
</dbReference>
<accession>A0ACC0BC49</accession>
<dbReference type="Proteomes" id="UP001060085">
    <property type="component" value="Linkage Group LG03"/>
</dbReference>
<comment type="caution">
    <text evidence="1">The sequence shown here is derived from an EMBL/GenBank/DDBJ whole genome shotgun (WGS) entry which is preliminary data.</text>
</comment>
<proteinExistence type="predicted"/>
<keyword evidence="2" id="KW-1185">Reference proteome</keyword>
<evidence type="ECO:0000313" key="1">
    <source>
        <dbReference type="EMBL" id="KAI5670217.1"/>
    </source>
</evidence>
<organism evidence="1 2">
    <name type="scientific">Catharanthus roseus</name>
    <name type="common">Madagascar periwinkle</name>
    <name type="synonym">Vinca rosea</name>
    <dbReference type="NCBI Taxonomy" id="4058"/>
    <lineage>
        <taxon>Eukaryota</taxon>
        <taxon>Viridiplantae</taxon>
        <taxon>Streptophyta</taxon>
        <taxon>Embryophyta</taxon>
        <taxon>Tracheophyta</taxon>
        <taxon>Spermatophyta</taxon>
        <taxon>Magnoliopsida</taxon>
        <taxon>eudicotyledons</taxon>
        <taxon>Gunneridae</taxon>
        <taxon>Pentapetalae</taxon>
        <taxon>asterids</taxon>
        <taxon>lamiids</taxon>
        <taxon>Gentianales</taxon>
        <taxon>Apocynaceae</taxon>
        <taxon>Rauvolfioideae</taxon>
        <taxon>Vinceae</taxon>
        <taxon>Catharanthinae</taxon>
        <taxon>Catharanthus</taxon>
    </lineage>
</organism>
<sequence>MDFDLGPSSTRRKSKFAPKGPPRREAQPPKAKSDLADEGDGDDELNEALLRKVNDHLTRRAPKTEKKSSVQVAFTHGVASSTSIRTFGVQKEGTCEISKSKGSRGSTSDDGQVLLSVPSTDDADGVVDNSENAVDPLFKKKKREYKEPWDYHGSYYPTTLPLRRPFPGDPELLDEEEFGKASALEYDESTINSALDLGLLGLEKGDTAKMLFFQLPADIRFGKQATTADRKEDLSSTKLPGDNVPARAKYKAIAGSSTPRGIASRKGKEIDIANGLTSSSTDENTSNKACSLENLQAGYMGKMLVYKSGAVKLKIGDILYDVSPGSDCVFAQDIMVVNTIEEQCCAIGELNKRAIVTPDIDSLLDTFIPDKSILYPLLASLMAEASCFLIECCLATKLVEEDGQISGRLSVRNHKPTS</sequence>
<reference evidence="2" key="1">
    <citation type="journal article" date="2023" name="Nat. Plants">
        <title>Single-cell RNA sequencing provides a high-resolution roadmap for understanding the multicellular compartmentation of specialized metabolism.</title>
        <authorList>
            <person name="Sun S."/>
            <person name="Shen X."/>
            <person name="Li Y."/>
            <person name="Li Y."/>
            <person name="Wang S."/>
            <person name="Li R."/>
            <person name="Zhang H."/>
            <person name="Shen G."/>
            <person name="Guo B."/>
            <person name="Wei J."/>
            <person name="Xu J."/>
            <person name="St-Pierre B."/>
            <person name="Chen S."/>
            <person name="Sun C."/>
        </authorList>
    </citation>
    <scope>NUCLEOTIDE SEQUENCE [LARGE SCALE GENOMIC DNA]</scope>
</reference>
<protein>
    <submittedName>
        <fullName evidence="1">Uncharacterized protein</fullName>
    </submittedName>
</protein>
<evidence type="ECO:0000313" key="2">
    <source>
        <dbReference type="Proteomes" id="UP001060085"/>
    </source>
</evidence>
<gene>
    <name evidence="1" type="ORF">M9H77_10581</name>
</gene>
<name>A0ACC0BC49_CATRO</name>